<gene>
    <name evidence="7" type="ORF">ABID56_001301</name>
</gene>
<reference evidence="7 8" key="1">
    <citation type="submission" date="2024-06" db="EMBL/GenBank/DDBJ databases">
        <title>Genomic Encyclopedia of Type Strains, Phase IV (KMG-IV): sequencing the most valuable type-strain genomes for metagenomic binning, comparative biology and taxonomic classification.</title>
        <authorList>
            <person name="Goeker M."/>
        </authorList>
    </citation>
    <scope>NUCLEOTIDE SEQUENCE [LARGE SCALE GENOMIC DNA]</scope>
    <source>
        <strain evidence="7 8">DSM 23520</strain>
    </source>
</reference>
<evidence type="ECO:0000259" key="6">
    <source>
        <dbReference type="Pfam" id="PF13382"/>
    </source>
</evidence>
<evidence type="ECO:0000259" key="5">
    <source>
        <dbReference type="Pfam" id="PF01979"/>
    </source>
</evidence>
<dbReference type="GO" id="GO:0000034">
    <property type="term" value="F:adenine deaminase activity"/>
    <property type="evidence" value="ECO:0007669"/>
    <property type="project" value="UniProtKB-EC"/>
</dbReference>
<comment type="catalytic activity">
    <reaction evidence="4">
        <text>adenine + H2O + H(+) = hypoxanthine + NH4(+)</text>
        <dbReference type="Rhea" id="RHEA:23688"/>
        <dbReference type="ChEBI" id="CHEBI:15377"/>
        <dbReference type="ChEBI" id="CHEBI:15378"/>
        <dbReference type="ChEBI" id="CHEBI:16708"/>
        <dbReference type="ChEBI" id="CHEBI:17368"/>
        <dbReference type="ChEBI" id="CHEBI:28938"/>
        <dbReference type="EC" id="3.5.4.2"/>
    </reaction>
</comment>
<dbReference type="EMBL" id="JBEPMX010000005">
    <property type="protein sequence ID" value="MET3683210.1"/>
    <property type="molecule type" value="Genomic_DNA"/>
</dbReference>
<keyword evidence="3 7" id="KW-0378">Hydrolase</keyword>
<evidence type="ECO:0000256" key="2">
    <source>
        <dbReference type="ARBA" id="ARBA00012782"/>
    </source>
</evidence>
<organism evidence="7 8">
    <name type="scientific">Alkalibacillus flavidus</name>
    <dbReference type="NCBI Taxonomy" id="546021"/>
    <lineage>
        <taxon>Bacteria</taxon>
        <taxon>Bacillati</taxon>
        <taxon>Bacillota</taxon>
        <taxon>Bacilli</taxon>
        <taxon>Bacillales</taxon>
        <taxon>Bacillaceae</taxon>
        <taxon>Alkalibacillus</taxon>
    </lineage>
</organism>
<dbReference type="InterPro" id="IPR026912">
    <property type="entry name" value="Adenine_deam_C"/>
</dbReference>
<dbReference type="InterPro" id="IPR032466">
    <property type="entry name" value="Metal_Hydrolase"/>
</dbReference>
<feature type="domain" description="Adenine deaminase C-terminal" evidence="6">
    <location>
        <begin position="424"/>
        <end position="573"/>
    </location>
</feature>
<accession>A0ABV2KUH1</accession>
<dbReference type="PANTHER" id="PTHR11113">
    <property type="entry name" value="N-ACETYLGLUCOSAMINE-6-PHOSPHATE DEACETYLASE"/>
    <property type="match status" value="1"/>
</dbReference>
<dbReference type="InterPro" id="IPR011059">
    <property type="entry name" value="Metal-dep_hydrolase_composite"/>
</dbReference>
<dbReference type="Pfam" id="PF01979">
    <property type="entry name" value="Amidohydro_1"/>
    <property type="match status" value="1"/>
</dbReference>
<dbReference type="RefSeq" id="WP_354219799.1">
    <property type="nucleotide sequence ID" value="NZ_JBEPMX010000005.1"/>
</dbReference>
<dbReference type="PANTHER" id="PTHR11113:SF6">
    <property type="entry name" value="ADENINE DEAMINASE YERA-RELATED"/>
    <property type="match status" value="1"/>
</dbReference>
<dbReference type="Gene3D" id="2.30.40.10">
    <property type="entry name" value="Urease, subunit C, domain 1"/>
    <property type="match status" value="1"/>
</dbReference>
<evidence type="ECO:0000313" key="8">
    <source>
        <dbReference type="Proteomes" id="UP001549167"/>
    </source>
</evidence>
<name>A0ABV2KUH1_9BACI</name>
<evidence type="ECO:0000256" key="1">
    <source>
        <dbReference type="ARBA" id="ARBA00006773"/>
    </source>
</evidence>
<dbReference type="Gene3D" id="3.20.20.140">
    <property type="entry name" value="Metal-dependent hydrolases"/>
    <property type="match status" value="1"/>
</dbReference>
<proteinExistence type="inferred from homology"/>
<sequence>MKEQLYRWRNKQIRQHTAVIDGEIAPSLVLKNATYLNVFLKQWVKAHIWIYDDRIVYIGEEMPEHVSDETDIVDCAGQYLVPGYVEPHVHPFQLYNPHSFVEYASKRGTTTFVNDNLMLLLLLQKKKAFSLLDDSQTLPVSMFWWARFDSQSELRDEESFIDDDVVLDWLSHNAVIQGGELTNWPEILSEDDRGLYWMQEAKQRRKVVEGHFPGASPKTLTKLKLLGADGDHESISAEEVYNRVSLGYYTGLRYSSIRPDLPGILAGLSSYGGQFYDYLFFTTDGSTPSFYEQGVMDRCIEIAIESGVSTEEAYAMATINAARYFGIDHRIGSIAPGRIAHINFLDAKDAPTPTAVLAKGEWITFEGYAFQRLTPNIEWPRYGLSELTIDWSLREDDLIFSSPIGMTMLNDVIMKPYLVQSESQSQSLSTADETANVMLLDRDGHWRISSFLRGFTKSIGGLVSSYSNTGDIVLIGKNTDDMNQAFERMKELGGAIVIVNQGEIIYELPLPLQGVMSDLSMDDLMVKERELKTILKEHGYPFNDPVYTLLFLSSTHLPYVRITPKGIIDIKKKEILFPSVMR</sequence>
<comment type="caution">
    <text evidence="7">The sequence shown here is derived from an EMBL/GenBank/DDBJ whole genome shotgun (WGS) entry which is preliminary data.</text>
</comment>
<evidence type="ECO:0000256" key="3">
    <source>
        <dbReference type="ARBA" id="ARBA00022801"/>
    </source>
</evidence>
<dbReference type="Pfam" id="PF13382">
    <property type="entry name" value="Adenine_deam_C"/>
    <property type="match status" value="1"/>
</dbReference>
<feature type="domain" description="Amidohydrolase-related" evidence="5">
    <location>
        <begin position="79"/>
        <end position="362"/>
    </location>
</feature>
<comment type="similarity">
    <text evidence="1">Belongs to the metallo-dependent hydrolases superfamily. Adenine deaminase family.</text>
</comment>
<keyword evidence="8" id="KW-1185">Reference proteome</keyword>
<evidence type="ECO:0000313" key="7">
    <source>
        <dbReference type="EMBL" id="MET3683210.1"/>
    </source>
</evidence>
<dbReference type="SUPFAM" id="SSF51556">
    <property type="entry name" value="Metallo-dependent hydrolases"/>
    <property type="match status" value="1"/>
</dbReference>
<dbReference type="EC" id="3.5.4.2" evidence="2"/>
<dbReference type="Proteomes" id="UP001549167">
    <property type="component" value="Unassembled WGS sequence"/>
</dbReference>
<evidence type="ECO:0000256" key="4">
    <source>
        <dbReference type="ARBA" id="ARBA00047720"/>
    </source>
</evidence>
<dbReference type="SUPFAM" id="SSF51338">
    <property type="entry name" value="Composite domain of metallo-dependent hydrolases"/>
    <property type="match status" value="1"/>
</dbReference>
<protein>
    <recommendedName>
        <fullName evidence="2">adenine deaminase</fullName>
        <ecNumber evidence="2">3.5.4.2</ecNumber>
    </recommendedName>
</protein>
<dbReference type="InterPro" id="IPR006680">
    <property type="entry name" value="Amidohydro-rel"/>
</dbReference>